<proteinExistence type="inferred from homology"/>
<keyword evidence="3" id="KW-0539">Nucleus</keyword>
<feature type="compositionally biased region" description="Acidic residues" evidence="4">
    <location>
        <begin position="192"/>
        <end position="211"/>
    </location>
</feature>
<dbReference type="Proteomes" id="UP000695026">
    <property type="component" value="Unplaced"/>
</dbReference>
<evidence type="ECO:0000256" key="2">
    <source>
        <dbReference type="ARBA" id="ARBA00006634"/>
    </source>
</evidence>
<feature type="compositionally biased region" description="Basic and acidic residues" evidence="4">
    <location>
        <begin position="117"/>
        <end position="129"/>
    </location>
</feature>
<sequence>MGSGGLDLDGDGRLLSMRARRETGGPPGWGPNRQRRKTPQHLPPVLRQQPTSETGGPPARCPALDWRQLEGQPGRKQPTVSRGGGQSAGATSPHAQPRKGPSRKATGRHPAKKPKCEKRSVAKLEKRGADGGPAGKAISRATLLGLRMMLQSEEKGAPEAATDALEDRRDLCMEPLEPEPRRPDAFQTHLPEEEEEEEEEEEDGDKEEGEEGIYATGLSTPLEMEPEGMQNQPVELDNSIFLNEDSNQPLPMDRFFGSVAFTQDLPPAPLSRANVSRREFRKMHFIAKDEDDDSDEEVI</sequence>
<reference evidence="6" key="1">
    <citation type="submission" date="2025-08" db="UniProtKB">
        <authorList>
            <consortium name="RefSeq"/>
        </authorList>
    </citation>
    <scope>IDENTIFICATION</scope>
    <source>
        <tissue evidence="6">Liver</tissue>
    </source>
</reference>
<accession>A0A9F5MY19</accession>
<feature type="compositionally biased region" description="Basic residues" evidence="4">
    <location>
        <begin position="96"/>
        <end position="116"/>
    </location>
</feature>
<dbReference type="AlphaFoldDB" id="A0A9F5MY19"/>
<comment type="similarity">
    <text evidence="2">Belongs to the UPF0688 family.</text>
</comment>
<name>A0A9F5MY19_PYTBI</name>
<dbReference type="OMA" id="FKYDRGH"/>
<evidence type="ECO:0000313" key="6">
    <source>
        <dbReference type="RefSeq" id="XP_025030529.1"/>
    </source>
</evidence>
<evidence type="ECO:0000256" key="4">
    <source>
        <dbReference type="SAM" id="MobiDB-lite"/>
    </source>
</evidence>
<comment type="subcellular location">
    <subcellularLocation>
        <location evidence="1">Nucleus</location>
    </subcellularLocation>
</comment>
<gene>
    <name evidence="6" type="primary">CUNH1orf174</name>
</gene>
<dbReference type="InterPro" id="IPR031530">
    <property type="entry name" value="UPF0688"/>
</dbReference>
<dbReference type="GO" id="GO:0005634">
    <property type="term" value="C:nucleus"/>
    <property type="evidence" value="ECO:0007669"/>
    <property type="project" value="UniProtKB-SubCell"/>
</dbReference>
<dbReference type="Pfam" id="PF15772">
    <property type="entry name" value="UPF0688"/>
    <property type="match status" value="1"/>
</dbReference>
<keyword evidence="5" id="KW-1185">Reference proteome</keyword>
<feature type="region of interest" description="Disordered" evidence="4">
    <location>
        <begin position="1"/>
        <end position="136"/>
    </location>
</feature>
<organism evidence="5 6">
    <name type="scientific">Python bivittatus</name>
    <name type="common">Burmese python</name>
    <name type="synonym">Python molurus bivittatus</name>
    <dbReference type="NCBI Taxonomy" id="176946"/>
    <lineage>
        <taxon>Eukaryota</taxon>
        <taxon>Metazoa</taxon>
        <taxon>Chordata</taxon>
        <taxon>Craniata</taxon>
        <taxon>Vertebrata</taxon>
        <taxon>Euteleostomi</taxon>
        <taxon>Lepidosauria</taxon>
        <taxon>Squamata</taxon>
        <taxon>Bifurcata</taxon>
        <taxon>Unidentata</taxon>
        <taxon>Episquamata</taxon>
        <taxon>Toxicofera</taxon>
        <taxon>Serpentes</taxon>
        <taxon>Henophidia</taxon>
        <taxon>Pythonidae</taxon>
        <taxon>Python</taxon>
    </lineage>
</organism>
<evidence type="ECO:0000313" key="5">
    <source>
        <dbReference type="Proteomes" id="UP000695026"/>
    </source>
</evidence>
<feature type="region of interest" description="Disordered" evidence="4">
    <location>
        <begin position="174"/>
        <end position="214"/>
    </location>
</feature>
<dbReference type="PANTHER" id="PTHR28491:SF1">
    <property type="entry name" value="UPF0688 PROTEIN C1ORF174"/>
    <property type="match status" value="1"/>
</dbReference>
<dbReference type="CTD" id="103181369"/>
<dbReference type="PANTHER" id="PTHR28491">
    <property type="entry name" value="UPF0688 PROTEIN C1ORF174"/>
    <property type="match status" value="1"/>
</dbReference>
<feature type="compositionally biased region" description="Basic and acidic residues" evidence="4">
    <location>
        <begin position="174"/>
        <end position="184"/>
    </location>
</feature>
<dbReference type="RefSeq" id="XP_025030529.1">
    <property type="nucleotide sequence ID" value="XM_025174761.1"/>
</dbReference>
<dbReference type="OrthoDB" id="8730115at2759"/>
<protein>
    <submittedName>
        <fullName evidence="6">UPF0688 protein C1orf174 homolog</fullName>
    </submittedName>
</protein>
<dbReference type="GeneID" id="103050502"/>
<dbReference type="KEGG" id="pbi:103050502"/>
<evidence type="ECO:0000256" key="1">
    <source>
        <dbReference type="ARBA" id="ARBA00004123"/>
    </source>
</evidence>
<evidence type="ECO:0000256" key="3">
    <source>
        <dbReference type="ARBA" id="ARBA00023242"/>
    </source>
</evidence>